<protein>
    <submittedName>
        <fullName evidence="3">Ovule protein</fullName>
    </submittedName>
</protein>
<dbReference type="Proteomes" id="UP000050761">
    <property type="component" value="Unassembled WGS sequence"/>
</dbReference>
<gene>
    <name evidence="1" type="ORF">HPBE_LOCUS3250</name>
</gene>
<reference evidence="3" key="2">
    <citation type="submission" date="2019-09" db="UniProtKB">
        <authorList>
            <consortium name="WormBaseParasite"/>
        </authorList>
    </citation>
    <scope>IDENTIFICATION</scope>
</reference>
<reference evidence="1 2" key="1">
    <citation type="submission" date="2018-11" db="EMBL/GenBank/DDBJ databases">
        <authorList>
            <consortium name="Pathogen Informatics"/>
        </authorList>
    </citation>
    <scope>NUCLEOTIDE SEQUENCE [LARGE SCALE GENOMIC DNA]</scope>
</reference>
<organism evidence="2 3">
    <name type="scientific">Heligmosomoides polygyrus</name>
    <name type="common">Parasitic roundworm</name>
    <dbReference type="NCBI Taxonomy" id="6339"/>
    <lineage>
        <taxon>Eukaryota</taxon>
        <taxon>Metazoa</taxon>
        <taxon>Ecdysozoa</taxon>
        <taxon>Nematoda</taxon>
        <taxon>Chromadorea</taxon>
        <taxon>Rhabditida</taxon>
        <taxon>Rhabditina</taxon>
        <taxon>Rhabditomorpha</taxon>
        <taxon>Strongyloidea</taxon>
        <taxon>Heligmosomidae</taxon>
        <taxon>Heligmosomoides</taxon>
    </lineage>
</organism>
<dbReference type="OrthoDB" id="5832016at2759"/>
<name>A0A183FAQ7_HELPZ</name>
<dbReference type="WBParaSite" id="HPBE_0000324901-mRNA-1">
    <property type="protein sequence ID" value="HPBE_0000324901-mRNA-1"/>
    <property type="gene ID" value="HPBE_0000324901"/>
</dbReference>
<sequence length="97" mass="10944">MSFHDDSHILSRLGILQSKDECPRKAHHSPSNTGMKVSSDQNRFVEVNIDGDISSRSDSDDEEPIFDKVHLLFTCLFFLVNDSVSMKLPELFAFAAE</sequence>
<keyword evidence="2" id="KW-1185">Reference proteome</keyword>
<evidence type="ECO:0000313" key="2">
    <source>
        <dbReference type="Proteomes" id="UP000050761"/>
    </source>
</evidence>
<evidence type="ECO:0000313" key="3">
    <source>
        <dbReference type="WBParaSite" id="HPBE_0000324901-mRNA-1"/>
    </source>
</evidence>
<accession>A0A3P7UD54</accession>
<dbReference type="EMBL" id="UZAH01007440">
    <property type="protein sequence ID" value="VDO32691.1"/>
    <property type="molecule type" value="Genomic_DNA"/>
</dbReference>
<evidence type="ECO:0000313" key="1">
    <source>
        <dbReference type="EMBL" id="VDO32691.1"/>
    </source>
</evidence>
<proteinExistence type="predicted"/>
<dbReference type="AlphaFoldDB" id="A0A183FAQ7"/>
<accession>A0A183FAQ7</accession>